<name>A0ABT9EB70_9PROT</name>
<feature type="region of interest" description="Disordered" evidence="2">
    <location>
        <begin position="89"/>
        <end position="134"/>
    </location>
</feature>
<feature type="compositionally biased region" description="Low complexity" evidence="2">
    <location>
        <begin position="106"/>
        <end position="119"/>
    </location>
</feature>
<evidence type="ECO:0000313" key="3">
    <source>
        <dbReference type="EMBL" id="MDO9713452.1"/>
    </source>
</evidence>
<keyword evidence="4" id="KW-1185">Reference proteome</keyword>
<evidence type="ECO:0000256" key="1">
    <source>
        <dbReference type="SAM" id="Coils"/>
    </source>
</evidence>
<evidence type="ECO:0008006" key="5">
    <source>
        <dbReference type="Google" id="ProtNLM"/>
    </source>
</evidence>
<protein>
    <recommendedName>
        <fullName evidence="5">DNA-directed DNA polymerase family A palm domain-containing protein</fullName>
    </recommendedName>
</protein>
<proteinExistence type="predicted"/>
<sequence length="579" mass="63553">MLFDIVPDLFEEDLDEFLNGTSRLPSGGPYKHVSTPKKLTKANIENDPRFDVLSGSVTGHVTEEELWLFTQLWKEHKARQAAAQALISAGSKSDEAAPLTPSSETAAPELSSPPLSAPARTIIPPRSNTGALGGFDLPHQELTRQQQKGSIHLSLFRIPRIPEAETLIDDLSGQIERYEDRNQARARKRRAAVATQFRWAVSAFTGSVLTAWACVPARPVSLSLHRPAFQTVDIGHTTFVAVLDAMLALGYLQQRRGGRSRDGKVGNASRFWPTPMLLTLAVKHGINVGNAKAAFGYRRNTCKARPKVTQPIILRAFPNHPNAQRGPLLTVDPHDPIACILRREVEELNSSAASVRVEGCLPPQWRRQFIGDFRLYGRLHAQGEGNYQGMTPEDRLRNIRIGGEPVVEIDIASSHLSILHGLLRLPLPEGDLYAVAGVPRRIVKAWITATLGKGSPVTKWSSETLQRCPEVADYCAKVVKAAAIARYPFLATVAEVAAEFSHIALANRVLPHLLMGIEAEVIMEVVQALRFKTVLALPMHDGLIVPASIEVEARRLLIEAGERIAGVTLRLDVDRMPPA</sequence>
<dbReference type="EMBL" id="JAUTWS010000091">
    <property type="protein sequence ID" value="MDO9713452.1"/>
    <property type="molecule type" value="Genomic_DNA"/>
</dbReference>
<gene>
    <name evidence="3" type="ORF">Q7A36_34320</name>
</gene>
<dbReference type="RefSeq" id="WP_305108309.1">
    <property type="nucleotide sequence ID" value="NZ_JAUTWS010000091.1"/>
</dbReference>
<dbReference type="Proteomes" id="UP001243009">
    <property type="component" value="Unassembled WGS sequence"/>
</dbReference>
<comment type="caution">
    <text evidence="3">The sequence shown here is derived from an EMBL/GenBank/DDBJ whole genome shotgun (WGS) entry which is preliminary data.</text>
</comment>
<evidence type="ECO:0000256" key="2">
    <source>
        <dbReference type="SAM" id="MobiDB-lite"/>
    </source>
</evidence>
<reference evidence="3 4" key="1">
    <citation type="submission" date="2023-08" db="EMBL/GenBank/DDBJ databases">
        <title>The draft genome sequence of Paracraurococcus sp. LOR1-02.</title>
        <authorList>
            <person name="Kingkaew E."/>
            <person name="Tanasupawat S."/>
        </authorList>
    </citation>
    <scope>NUCLEOTIDE SEQUENCE [LARGE SCALE GENOMIC DNA]</scope>
    <source>
        <strain evidence="3 4">LOR1-02</strain>
    </source>
</reference>
<organism evidence="3 4">
    <name type="scientific">Paracraurococcus lichenis</name>
    <dbReference type="NCBI Taxonomy" id="3064888"/>
    <lineage>
        <taxon>Bacteria</taxon>
        <taxon>Pseudomonadati</taxon>
        <taxon>Pseudomonadota</taxon>
        <taxon>Alphaproteobacteria</taxon>
        <taxon>Acetobacterales</taxon>
        <taxon>Roseomonadaceae</taxon>
        <taxon>Paracraurococcus</taxon>
    </lineage>
</organism>
<accession>A0ABT9EB70</accession>
<keyword evidence="1" id="KW-0175">Coiled coil</keyword>
<evidence type="ECO:0000313" key="4">
    <source>
        <dbReference type="Proteomes" id="UP001243009"/>
    </source>
</evidence>
<feature type="coiled-coil region" evidence="1">
    <location>
        <begin position="161"/>
        <end position="188"/>
    </location>
</feature>